<proteinExistence type="predicted"/>
<evidence type="ECO:0000313" key="2">
    <source>
        <dbReference type="EMBL" id="KAG1522099.1"/>
    </source>
</evidence>
<protein>
    <submittedName>
        <fullName evidence="2">Uncharacterized protein</fullName>
    </submittedName>
</protein>
<evidence type="ECO:0000256" key="1">
    <source>
        <dbReference type="SAM" id="MobiDB-lite"/>
    </source>
</evidence>
<dbReference type="EMBL" id="JAANIU010023860">
    <property type="protein sequence ID" value="KAG1522099.1"/>
    <property type="molecule type" value="Genomic_DNA"/>
</dbReference>
<organism evidence="2 3">
    <name type="scientific">Rhizopus delemar</name>
    <dbReference type="NCBI Taxonomy" id="936053"/>
    <lineage>
        <taxon>Eukaryota</taxon>
        <taxon>Fungi</taxon>
        <taxon>Fungi incertae sedis</taxon>
        <taxon>Mucoromycota</taxon>
        <taxon>Mucoromycotina</taxon>
        <taxon>Mucoromycetes</taxon>
        <taxon>Mucorales</taxon>
        <taxon>Mucorineae</taxon>
        <taxon>Rhizopodaceae</taxon>
        <taxon>Rhizopus</taxon>
    </lineage>
</organism>
<accession>A0A9P7BY93</accession>
<name>A0A9P7BY93_9FUNG</name>
<dbReference type="Proteomes" id="UP000740926">
    <property type="component" value="Unassembled WGS sequence"/>
</dbReference>
<comment type="caution">
    <text evidence="2">The sequence shown here is derived from an EMBL/GenBank/DDBJ whole genome shotgun (WGS) entry which is preliminary data.</text>
</comment>
<reference evidence="2 3" key="1">
    <citation type="journal article" date="2020" name="Microb. Genom.">
        <title>Genetic diversity of clinical and environmental Mucorales isolates obtained from an investigation of mucormycosis cases among solid organ transplant recipients.</title>
        <authorList>
            <person name="Nguyen M.H."/>
            <person name="Kaul D."/>
            <person name="Muto C."/>
            <person name="Cheng S.J."/>
            <person name="Richter R.A."/>
            <person name="Bruno V.M."/>
            <person name="Liu G."/>
            <person name="Beyhan S."/>
            <person name="Sundermann A.J."/>
            <person name="Mounaud S."/>
            <person name="Pasculle A.W."/>
            <person name="Nierman W.C."/>
            <person name="Driscoll E."/>
            <person name="Cumbie R."/>
            <person name="Clancy C.J."/>
            <person name="Dupont C.L."/>
        </authorList>
    </citation>
    <scope>NUCLEOTIDE SEQUENCE [LARGE SCALE GENOMIC DNA]</scope>
    <source>
        <strain evidence="2 3">GL24</strain>
    </source>
</reference>
<sequence>MAGMISASQPDLVRKPVVHHPRLTTSPRPKLGSHRSCTPKTRMSRMPIRNVGSEMPASEIAMKALDSTPCRLSAV</sequence>
<feature type="region of interest" description="Disordered" evidence="1">
    <location>
        <begin position="1"/>
        <end position="55"/>
    </location>
</feature>
<evidence type="ECO:0000313" key="3">
    <source>
        <dbReference type="Proteomes" id="UP000740926"/>
    </source>
</evidence>
<keyword evidence="3" id="KW-1185">Reference proteome</keyword>
<gene>
    <name evidence="2" type="ORF">G6F50_018703</name>
</gene>
<dbReference type="AlphaFoldDB" id="A0A9P7BY93"/>